<evidence type="ECO:0000256" key="8">
    <source>
        <dbReference type="ARBA" id="ARBA00023136"/>
    </source>
</evidence>
<dbReference type="PRINTS" id="PR01490">
    <property type="entry name" value="RTXTOXIND"/>
</dbReference>
<evidence type="ECO:0000259" key="11">
    <source>
        <dbReference type="Pfam" id="PF26002"/>
    </source>
</evidence>
<evidence type="ECO:0000256" key="5">
    <source>
        <dbReference type="ARBA" id="ARBA00022519"/>
    </source>
</evidence>
<dbReference type="NCBIfam" id="TIGR01843">
    <property type="entry name" value="type_I_hlyD"/>
    <property type="match status" value="1"/>
</dbReference>
<dbReference type="PANTHER" id="PTHR30386">
    <property type="entry name" value="MEMBRANE FUSION SUBUNIT OF EMRAB-TOLC MULTIDRUG EFFLUX PUMP"/>
    <property type="match status" value="1"/>
</dbReference>
<name>A0A0P1GWE2_9RHOB</name>
<organism evidence="12 13">
    <name type="scientific">Tropicibacter naphthalenivorans</name>
    <dbReference type="NCBI Taxonomy" id="441103"/>
    <lineage>
        <taxon>Bacteria</taxon>
        <taxon>Pseudomonadati</taxon>
        <taxon>Pseudomonadota</taxon>
        <taxon>Alphaproteobacteria</taxon>
        <taxon>Rhodobacterales</taxon>
        <taxon>Roseobacteraceae</taxon>
        <taxon>Tropicibacter</taxon>
    </lineage>
</organism>
<dbReference type="InterPro" id="IPR006144">
    <property type="entry name" value="Secretion_HlyD_CS"/>
</dbReference>
<dbReference type="SUPFAM" id="SSF111369">
    <property type="entry name" value="HlyD-like secretion proteins"/>
    <property type="match status" value="1"/>
</dbReference>
<evidence type="ECO:0000256" key="6">
    <source>
        <dbReference type="ARBA" id="ARBA00022692"/>
    </source>
</evidence>
<keyword evidence="7 9" id="KW-1133">Transmembrane helix</keyword>
<comment type="similarity">
    <text evidence="2 9">Belongs to the membrane fusion protein (MFP) (TC 8.A.1) family.</text>
</comment>
<gene>
    <name evidence="12" type="primary">prsE_2</name>
    <name evidence="12" type="ORF">TRN7648_02158</name>
</gene>
<dbReference type="Gene3D" id="2.40.30.170">
    <property type="match status" value="1"/>
</dbReference>
<dbReference type="RefSeq" id="WP_186009195.1">
    <property type="nucleotide sequence ID" value="NZ_CYSE01000003.1"/>
</dbReference>
<dbReference type="AlphaFoldDB" id="A0A0P1GWE2"/>
<proteinExistence type="inferred from homology"/>
<keyword evidence="4 9" id="KW-1003">Cell membrane</keyword>
<keyword evidence="13" id="KW-1185">Reference proteome</keyword>
<comment type="subcellular location">
    <subcellularLocation>
        <location evidence="1 9">Cell inner membrane</location>
        <topology evidence="1 9">Single-pass membrane protein</topology>
    </subcellularLocation>
</comment>
<evidence type="ECO:0000256" key="3">
    <source>
        <dbReference type="ARBA" id="ARBA00022448"/>
    </source>
</evidence>
<evidence type="ECO:0000256" key="1">
    <source>
        <dbReference type="ARBA" id="ARBA00004377"/>
    </source>
</evidence>
<evidence type="ECO:0000256" key="2">
    <source>
        <dbReference type="ARBA" id="ARBA00009477"/>
    </source>
</evidence>
<dbReference type="PANTHER" id="PTHR30386:SF26">
    <property type="entry name" value="TRANSPORT PROTEIN COMB"/>
    <property type="match status" value="1"/>
</dbReference>
<keyword evidence="8 9" id="KW-0472">Membrane</keyword>
<evidence type="ECO:0000313" key="12">
    <source>
        <dbReference type="EMBL" id="CUH78775.1"/>
    </source>
</evidence>
<dbReference type="PROSITE" id="PS00543">
    <property type="entry name" value="HLYD_FAMILY"/>
    <property type="match status" value="1"/>
</dbReference>
<keyword evidence="5 9" id="KW-0997">Cell inner membrane</keyword>
<dbReference type="GO" id="GO:0009306">
    <property type="term" value="P:protein secretion"/>
    <property type="evidence" value="ECO:0007669"/>
    <property type="project" value="InterPro"/>
</dbReference>
<dbReference type="EMBL" id="CYSE01000003">
    <property type="protein sequence ID" value="CUH78775.1"/>
    <property type="molecule type" value="Genomic_DNA"/>
</dbReference>
<keyword evidence="10" id="KW-0175">Coiled coil</keyword>
<feature type="coiled-coil region" evidence="10">
    <location>
        <begin position="214"/>
        <end position="241"/>
    </location>
</feature>
<dbReference type="InterPro" id="IPR050739">
    <property type="entry name" value="MFP"/>
</dbReference>
<accession>A0A0P1GWE2</accession>
<keyword evidence="3 9" id="KW-0813">Transport</keyword>
<dbReference type="Pfam" id="PF26002">
    <property type="entry name" value="Beta-barrel_AprE"/>
    <property type="match status" value="1"/>
</dbReference>
<evidence type="ECO:0000313" key="13">
    <source>
        <dbReference type="Proteomes" id="UP000054935"/>
    </source>
</evidence>
<evidence type="ECO:0000256" key="7">
    <source>
        <dbReference type="ARBA" id="ARBA00022989"/>
    </source>
</evidence>
<evidence type="ECO:0000256" key="9">
    <source>
        <dbReference type="RuleBase" id="RU365093"/>
    </source>
</evidence>
<keyword evidence="6 9" id="KW-0812">Transmembrane</keyword>
<dbReference type="Gene3D" id="2.40.50.100">
    <property type="match status" value="1"/>
</dbReference>
<reference evidence="12 13" key="1">
    <citation type="submission" date="2015-09" db="EMBL/GenBank/DDBJ databases">
        <authorList>
            <consortium name="Swine Surveillance"/>
        </authorList>
    </citation>
    <scope>NUCLEOTIDE SEQUENCE [LARGE SCALE GENOMIC DNA]</scope>
    <source>
        <strain evidence="12 13">CECT 7648</strain>
    </source>
</reference>
<dbReference type="Proteomes" id="UP000054935">
    <property type="component" value="Unassembled WGS sequence"/>
</dbReference>
<dbReference type="STRING" id="441103.TRN7648_02158"/>
<dbReference type="GO" id="GO:0005886">
    <property type="term" value="C:plasma membrane"/>
    <property type="evidence" value="ECO:0007669"/>
    <property type="project" value="UniProtKB-SubCell"/>
</dbReference>
<dbReference type="InterPro" id="IPR058982">
    <property type="entry name" value="Beta-barrel_AprE"/>
</dbReference>
<protein>
    <recommendedName>
        <fullName evidence="9">Membrane fusion protein (MFP) family protein</fullName>
    </recommendedName>
</protein>
<feature type="domain" description="AprE-like beta-barrel" evidence="11">
    <location>
        <begin position="279"/>
        <end position="371"/>
    </location>
</feature>
<evidence type="ECO:0000256" key="4">
    <source>
        <dbReference type="ARBA" id="ARBA00022475"/>
    </source>
</evidence>
<sequence length="393" mass="43939">MATSTTNLSSQLAGKMRGPSLTIWLCAASVWVFIIWASFAWLDEIVRGQGEIISSSRPQIIQNLEGGILTELLVKEGDEVLRGDILARLHGTQFQSSVDDLRDQITALEIRRLRLEAELAGASKFDVPASLAMRSPQMVASEQALLNARQQDFFSRRDGAARILDQAASEKKLMENLLDKKVVALIEVTRARKAHADAQKAFDDVVTQTELTRAQEYSDTLKELATLKQNLKASQDQLNRTVLISPMHGVVNKLQVTTIGGVVRPGEEIMQIIPVDEELFVEAQIRPEDIANIRPGQEATIKLSAYDYTIYGTLKGRVDVISADTFKDERRPEQEPHYKVSVRVDMSAMTDRQALMEIRPGMQATAELHTGEKTVLQYLLKPLYKSREAFHEP</sequence>
<evidence type="ECO:0000256" key="10">
    <source>
        <dbReference type="SAM" id="Coils"/>
    </source>
</evidence>
<feature type="transmembrane region" description="Helical" evidence="9">
    <location>
        <begin position="21"/>
        <end position="42"/>
    </location>
</feature>
<dbReference type="InterPro" id="IPR010129">
    <property type="entry name" value="T1SS_HlyD"/>
</dbReference>